<proteinExistence type="inferred from homology"/>
<name>A0A7Z2NVV1_9SPHN</name>
<dbReference type="InterPro" id="IPR051010">
    <property type="entry name" value="BCAA_transport"/>
</dbReference>
<dbReference type="InterPro" id="IPR028082">
    <property type="entry name" value="Peripla_BP_I"/>
</dbReference>
<sequence>MLATRLTPVIGLFALAACQTMVPKRQAPTPAPGPAQTETGPAAEELPTDQNRHRIALLVPLTGTNAAVGQSIANAANLAVLDTGGKRIRMTVYDTAVGAAGAAERAIADGAKVILGPLLADDARIIAPVAAKARVPLVSFSNDAAIAGAGTFVMGYSPAQSIDRVVRFARARGATRFAGLTPTGVYGDRAGTAFLRAVESAGGQVVSLQSFDRSRGGLAAAVTRLGRGSAYDAVLIADGGRIAVQAAPLIRKAGATEARLLGTELWNAETGLAAMTPLAGAWFASVSDGLYAQLAAKYRARYQTAPYRIASMGYDAVLLVTRIAQDWRVGQPFPVARLTDQGGFTGIDGAFRFGRDGVAERALEVQEVGAGTLVTVSPAPARFDD</sequence>
<gene>
    <name evidence="6" type="ORF">GVO57_05100</name>
</gene>
<reference evidence="6 7" key="1">
    <citation type="submission" date="2020-01" db="EMBL/GenBank/DDBJ databases">
        <title>Sphingomonas sp. C33 whole genome sequece.</title>
        <authorList>
            <person name="Park C."/>
        </authorList>
    </citation>
    <scope>NUCLEOTIDE SEQUENCE [LARGE SCALE GENOMIC DNA]</scope>
    <source>
        <strain evidence="6 7">C33</strain>
    </source>
</reference>
<evidence type="ECO:0000256" key="2">
    <source>
        <dbReference type="ARBA" id="ARBA00022729"/>
    </source>
</evidence>
<organism evidence="6 7">
    <name type="scientific">Sphingomonas changnyeongensis</name>
    <dbReference type="NCBI Taxonomy" id="2698679"/>
    <lineage>
        <taxon>Bacteria</taxon>
        <taxon>Pseudomonadati</taxon>
        <taxon>Pseudomonadota</taxon>
        <taxon>Alphaproteobacteria</taxon>
        <taxon>Sphingomonadales</taxon>
        <taxon>Sphingomonadaceae</taxon>
        <taxon>Sphingomonas</taxon>
    </lineage>
</organism>
<feature type="domain" description="Leucine-binding protein" evidence="5">
    <location>
        <begin position="54"/>
        <end position="370"/>
    </location>
</feature>
<dbReference type="SUPFAM" id="SSF53822">
    <property type="entry name" value="Periplasmic binding protein-like I"/>
    <property type="match status" value="1"/>
</dbReference>
<dbReference type="KEGG" id="schy:GVO57_05100"/>
<evidence type="ECO:0000256" key="3">
    <source>
        <dbReference type="ARBA" id="ARBA00022970"/>
    </source>
</evidence>
<dbReference type="RefSeq" id="WP_160592253.1">
    <property type="nucleotide sequence ID" value="NZ_CP047895.1"/>
</dbReference>
<evidence type="ECO:0000256" key="4">
    <source>
        <dbReference type="SAM" id="MobiDB-lite"/>
    </source>
</evidence>
<evidence type="ECO:0000256" key="1">
    <source>
        <dbReference type="ARBA" id="ARBA00010062"/>
    </source>
</evidence>
<protein>
    <submittedName>
        <fullName evidence="6">ABC transporter substrate-binding protein</fullName>
    </submittedName>
</protein>
<dbReference type="EMBL" id="CP047895">
    <property type="protein sequence ID" value="QHL90325.1"/>
    <property type="molecule type" value="Genomic_DNA"/>
</dbReference>
<evidence type="ECO:0000259" key="5">
    <source>
        <dbReference type="Pfam" id="PF13458"/>
    </source>
</evidence>
<dbReference type="Pfam" id="PF13458">
    <property type="entry name" value="Peripla_BP_6"/>
    <property type="match status" value="1"/>
</dbReference>
<keyword evidence="3" id="KW-0029">Amino-acid transport</keyword>
<feature type="compositionally biased region" description="Low complexity" evidence="4">
    <location>
        <begin position="34"/>
        <end position="43"/>
    </location>
</feature>
<keyword evidence="3" id="KW-0813">Transport</keyword>
<dbReference type="Gene3D" id="3.40.50.2300">
    <property type="match status" value="2"/>
</dbReference>
<accession>A0A7Z2NVV1</accession>
<dbReference type="Proteomes" id="UP000464468">
    <property type="component" value="Chromosome"/>
</dbReference>
<dbReference type="CDD" id="cd06339">
    <property type="entry name" value="PBP1_YraM_LppC_lipoprotein-like"/>
    <property type="match status" value="1"/>
</dbReference>
<dbReference type="GO" id="GO:0006865">
    <property type="term" value="P:amino acid transport"/>
    <property type="evidence" value="ECO:0007669"/>
    <property type="project" value="UniProtKB-KW"/>
</dbReference>
<keyword evidence="2" id="KW-0732">Signal</keyword>
<dbReference type="InterPro" id="IPR028081">
    <property type="entry name" value="Leu-bd"/>
</dbReference>
<dbReference type="PANTHER" id="PTHR30483">
    <property type="entry name" value="LEUCINE-SPECIFIC-BINDING PROTEIN"/>
    <property type="match status" value="1"/>
</dbReference>
<evidence type="ECO:0000313" key="6">
    <source>
        <dbReference type="EMBL" id="QHL90325.1"/>
    </source>
</evidence>
<dbReference type="AlphaFoldDB" id="A0A7Z2NVV1"/>
<dbReference type="PANTHER" id="PTHR30483:SF6">
    <property type="entry name" value="PERIPLASMIC BINDING PROTEIN OF ABC TRANSPORTER FOR NATURAL AMINO ACIDS"/>
    <property type="match status" value="1"/>
</dbReference>
<comment type="similarity">
    <text evidence="1">Belongs to the leucine-binding protein family.</text>
</comment>
<keyword evidence="7" id="KW-1185">Reference proteome</keyword>
<dbReference type="PROSITE" id="PS51257">
    <property type="entry name" value="PROKAR_LIPOPROTEIN"/>
    <property type="match status" value="1"/>
</dbReference>
<evidence type="ECO:0000313" key="7">
    <source>
        <dbReference type="Proteomes" id="UP000464468"/>
    </source>
</evidence>
<feature type="region of interest" description="Disordered" evidence="4">
    <location>
        <begin position="24"/>
        <end position="49"/>
    </location>
</feature>